<dbReference type="Proteomes" id="UP000269154">
    <property type="component" value="Unassembled WGS sequence"/>
</dbReference>
<dbReference type="SUPFAM" id="SSF69318">
    <property type="entry name" value="Integrin alpha N-terminal domain"/>
    <property type="match status" value="1"/>
</dbReference>
<evidence type="ECO:0000313" key="4">
    <source>
        <dbReference type="EMBL" id="RQH52030.1"/>
    </source>
</evidence>
<dbReference type="OrthoDB" id="468364at2"/>
<dbReference type="InterPro" id="IPR032812">
    <property type="entry name" value="SbsA_Ig"/>
</dbReference>
<keyword evidence="1" id="KW-0732">Signal</keyword>
<dbReference type="RefSeq" id="WP_124154305.1">
    <property type="nucleotide sequence ID" value="NZ_CAWOLW010000079.1"/>
</dbReference>
<dbReference type="InterPro" id="IPR028994">
    <property type="entry name" value="Integrin_alpha_N"/>
</dbReference>
<proteinExistence type="predicted"/>
<dbReference type="Pfam" id="PF00932">
    <property type="entry name" value="LTD"/>
    <property type="match status" value="1"/>
</dbReference>
<evidence type="ECO:0000259" key="3">
    <source>
        <dbReference type="PROSITE" id="PS51841"/>
    </source>
</evidence>
<comment type="caution">
    <text evidence="4">The sequence shown here is derived from an EMBL/GenBank/DDBJ whole genome shotgun (WGS) entry which is preliminary data.</text>
</comment>
<dbReference type="InterPro" id="IPR001322">
    <property type="entry name" value="Lamin_tail_dom"/>
</dbReference>
<keyword evidence="5" id="KW-1185">Reference proteome</keyword>
<evidence type="ECO:0000256" key="1">
    <source>
        <dbReference type="ARBA" id="ARBA00022729"/>
    </source>
</evidence>
<dbReference type="Pfam" id="PF13205">
    <property type="entry name" value="Big_5"/>
    <property type="match status" value="1"/>
</dbReference>
<dbReference type="EMBL" id="RCBY01000017">
    <property type="protein sequence ID" value="RQH52030.1"/>
    <property type="molecule type" value="Genomic_DNA"/>
</dbReference>
<reference evidence="4 5" key="1">
    <citation type="journal article" date="2018" name="ACS Chem. Biol.">
        <title>Ketoreductase domain dysfunction expands chemodiversity: malyngamide biosynthesis in the cyanobacterium Okeania hirsuta.</title>
        <authorList>
            <person name="Moss N.A."/>
            <person name="Leao T."/>
            <person name="Rankin M."/>
            <person name="McCullough T.M."/>
            <person name="Qu P."/>
            <person name="Korobeynikov A."/>
            <person name="Smith J.L."/>
            <person name="Gerwick L."/>
            <person name="Gerwick W.H."/>
        </authorList>
    </citation>
    <scope>NUCLEOTIDE SEQUENCE [LARGE SCALE GENOMIC DNA]</scope>
    <source>
        <strain evidence="4 5">PAB10Feb10-1</strain>
    </source>
</reference>
<feature type="region of interest" description="Disordered" evidence="2">
    <location>
        <begin position="369"/>
        <end position="400"/>
    </location>
</feature>
<name>A0A3N6QRN9_9CYAN</name>
<evidence type="ECO:0000256" key="2">
    <source>
        <dbReference type="SAM" id="MobiDB-lite"/>
    </source>
</evidence>
<feature type="domain" description="LTD" evidence="3">
    <location>
        <begin position="247"/>
        <end position="405"/>
    </location>
</feature>
<feature type="compositionally biased region" description="Polar residues" evidence="2">
    <location>
        <begin position="373"/>
        <end position="395"/>
    </location>
</feature>
<sequence length="774" mass="83304">MSKTILYDNTTVTPDDSQATTNGAWFDFDKRLASNPFSSGDAEQFVNGTNTGTILNTTGGGANQTDGSNNDNTAGYSNYSLVGFGFSEVRNDFPKLNADNGYTLSFTLQVIDEQNTNEDIDGDGKNDRAGFSVSVVSEDTSEAIEISFEEDQIWAQGIDPNADAASFNSLIQAEVVDFVTTTQVNYDLEVSGQDNKYYLFADGELILDGDLRDYSAVNASGLQPYDNSSQISLSDRTDDARSIVELSEISVTNPSATPTDLLISEYVEGSSNNKAIELYNGTGSAIDLTDYTLEFYSNGNTTPGTSIDLSGTVASGDVFVLADVDADATILAQADQTSASTFFNGDDAIVLKKSGTVLDVIGQVGTDPGTEWGSGNVSTQNNTLRRKPSINSGDTNETDAFDPSTEWYGFATDTFDGLGVYRGNITAPSDTTAPSVTTFTPADDATSIAVEANLEIQFDEDIVKGTNGDIVIKQASNDQVFETMNVTSAQVEVNANTVTIDPSSNLDPLTEYYVEVSSGAFQDTSENDYQGISDTTTWNFTTAGETIAIRRGNQILIDDDSDGTTDRTLIYGSGAEEDQYLVGDWDGDNNDEIAVRRGNAIHFDNDSDGTIDDTLLYGTGAGEDQYLSGDWDGDGIDEIALRRGNVMFLDDDSDGTTDRYLPYGTGAGEDQYLSGDWDGDGIDEIALRRGNVMFLDDDSDGTTDRYLPYGTGAGEDQYLSGDWDGDGIDEIALRRDDKFLMNYDTDGTPDRYLVYGLGNAEDEYLIGVFSDTVV</sequence>
<gene>
    <name evidence="4" type="ORF">D5R40_05115</name>
</gene>
<accession>A0A3N6QRN9</accession>
<dbReference type="AlphaFoldDB" id="A0A3N6QRN9"/>
<organism evidence="4 5">
    <name type="scientific">Okeania hirsuta</name>
    <dbReference type="NCBI Taxonomy" id="1458930"/>
    <lineage>
        <taxon>Bacteria</taxon>
        <taxon>Bacillati</taxon>
        <taxon>Cyanobacteriota</taxon>
        <taxon>Cyanophyceae</taxon>
        <taxon>Oscillatoriophycideae</taxon>
        <taxon>Oscillatoriales</taxon>
        <taxon>Microcoleaceae</taxon>
        <taxon>Okeania</taxon>
    </lineage>
</organism>
<dbReference type="PROSITE" id="PS51841">
    <property type="entry name" value="LTD"/>
    <property type="match status" value="1"/>
</dbReference>
<evidence type="ECO:0000313" key="5">
    <source>
        <dbReference type="Proteomes" id="UP000269154"/>
    </source>
</evidence>
<protein>
    <recommendedName>
        <fullName evidence="3">LTD domain-containing protein</fullName>
    </recommendedName>
</protein>